<protein>
    <recommendedName>
        <fullName evidence="5">Short-chain dehydrogenase</fullName>
    </recommendedName>
</protein>
<name>A0A0S4QUZ4_9ACTN</name>
<reference evidence="4" key="1">
    <citation type="submission" date="2015-11" db="EMBL/GenBank/DDBJ databases">
        <authorList>
            <person name="Varghese N."/>
        </authorList>
    </citation>
    <scope>NUCLEOTIDE SEQUENCE [LARGE SCALE GENOMIC DNA]</scope>
    <source>
        <strain evidence="4">DSM 45899</strain>
    </source>
</reference>
<dbReference type="GO" id="GO:0016491">
    <property type="term" value="F:oxidoreductase activity"/>
    <property type="evidence" value="ECO:0007669"/>
    <property type="project" value="UniProtKB-KW"/>
</dbReference>
<dbReference type="PIRSF" id="PIRSF000126">
    <property type="entry name" value="11-beta-HSD1"/>
    <property type="match status" value="1"/>
</dbReference>
<evidence type="ECO:0000256" key="1">
    <source>
        <dbReference type="ARBA" id="ARBA00006484"/>
    </source>
</evidence>
<dbReference type="PRINTS" id="PR00081">
    <property type="entry name" value="GDHRDH"/>
</dbReference>
<keyword evidence="4" id="KW-1185">Reference proteome</keyword>
<dbReference type="EMBL" id="FAOZ01000026">
    <property type="protein sequence ID" value="CUU59315.1"/>
    <property type="molecule type" value="Genomic_DNA"/>
</dbReference>
<comment type="similarity">
    <text evidence="1">Belongs to the short-chain dehydrogenases/reductases (SDR) family.</text>
</comment>
<sequence length="278" mass="30278">MARGERLEPRRYGRYAIVAGASRGIGAELADQLAARGFDLVLIAPTKEELEPRADSVRARYGVEAVVLPVDLSTPEAAERIESATADLEVGLLVYNAAIAFSGPFWGKDLDYYRSLNAVNMLTPFELIHRLAPRLVRQRRGGIILISSAAGMTAQPYLSAYSASKAWVTNFGLGMWAELKPYDVDVFTAIVGATDTPGLREMMQPDFLSGTKLARPADVAAEVLASFGRQPVRVIGAGNRRTMGFFRLAGMNNSARLMTRIMAKVVYRGAVPQQPVEQ</sequence>
<keyword evidence="2" id="KW-0560">Oxidoreductase</keyword>
<evidence type="ECO:0000256" key="2">
    <source>
        <dbReference type="ARBA" id="ARBA00023002"/>
    </source>
</evidence>
<dbReference type="InterPro" id="IPR036291">
    <property type="entry name" value="NAD(P)-bd_dom_sf"/>
</dbReference>
<dbReference type="AlphaFoldDB" id="A0A0S4QUZ4"/>
<dbReference type="Pfam" id="PF00106">
    <property type="entry name" value="adh_short"/>
    <property type="match status" value="1"/>
</dbReference>
<gene>
    <name evidence="3" type="ORF">Ga0074812_12692</name>
</gene>
<dbReference type="RefSeq" id="WP_091283305.1">
    <property type="nucleotide sequence ID" value="NZ_FAOZ01000026.1"/>
</dbReference>
<evidence type="ECO:0000313" key="4">
    <source>
        <dbReference type="Proteomes" id="UP000198802"/>
    </source>
</evidence>
<dbReference type="PANTHER" id="PTHR44196:SF2">
    <property type="entry name" value="SHORT-CHAIN DEHYDROGENASE-RELATED"/>
    <property type="match status" value="1"/>
</dbReference>
<dbReference type="PANTHER" id="PTHR44196">
    <property type="entry name" value="DEHYDROGENASE/REDUCTASE SDR FAMILY MEMBER 7B"/>
    <property type="match status" value="1"/>
</dbReference>
<dbReference type="SUPFAM" id="SSF51735">
    <property type="entry name" value="NAD(P)-binding Rossmann-fold domains"/>
    <property type="match status" value="1"/>
</dbReference>
<evidence type="ECO:0000313" key="3">
    <source>
        <dbReference type="EMBL" id="CUU59315.1"/>
    </source>
</evidence>
<dbReference type="InterPro" id="IPR002347">
    <property type="entry name" value="SDR_fam"/>
</dbReference>
<proteinExistence type="inferred from homology"/>
<dbReference type="Gene3D" id="3.40.50.720">
    <property type="entry name" value="NAD(P)-binding Rossmann-like Domain"/>
    <property type="match status" value="1"/>
</dbReference>
<accession>A0A0S4QUZ4</accession>
<dbReference type="Proteomes" id="UP000198802">
    <property type="component" value="Unassembled WGS sequence"/>
</dbReference>
<evidence type="ECO:0008006" key="5">
    <source>
        <dbReference type="Google" id="ProtNLM"/>
    </source>
</evidence>
<dbReference type="GO" id="GO:0016020">
    <property type="term" value="C:membrane"/>
    <property type="evidence" value="ECO:0007669"/>
    <property type="project" value="TreeGrafter"/>
</dbReference>
<organism evidence="3 4">
    <name type="scientific">Parafrankia irregularis</name>
    <dbReference type="NCBI Taxonomy" id="795642"/>
    <lineage>
        <taxon>Bacteria</taxon>
        <taxon>Bacillati</taxon>
        <taxon>Actinomycetota</taxon>
        <taxon>Actinomycetes</taxon>
        <taxon>Frankiales</taxon>
        <taxon>Frankiaceae</taxon>
        <taxon>Parafrankia</taxon>
    </lineage>
</organism>